<organism evidence="2 3">
    <name type="scientific">Nocardioides piscis</name>
    <dbReference type="NCBI Taxonomy" id="2714938"/>
    <lineage>
        <taxon>Bacteria</taxon>
        <taxon>Bacillati</taxon>
        <taxon>Actinomycetota</taxon>
        <taxon>Actinomycetes</taxon>
        <taxon>Propionibacteriales</taxon>
        <taxon>Nocardioidaceae</taxon>
        <taxon>Nocardioides</taxon>
    </lineage>
</organism>
<dbReference type="AlphaFoldDB" id="A0A6G7YCL7"/>
<keyword evidence="1" id="KW-0732">Signal</keyword>
<protein>
    <submittedName>
        <fullName evidence="2">Uncharacterized protein</fullName>
    </submittedName>
</protein>
<keyword evidence="3" id="KW-1185">Reference proteome</keyword>
<evidence type="ECO:0000313" key="2">
    <source>
        <dbReference type="EMBL" id="QIK74378.1"/>
    </source>
</evidence>
<feature type="signal peptide" evidence="1">
    <location>
        <begin position="1"/>
        <end position="21"/>
    </location>
</feature>
<name>A0A6G7YCL7_9ACTN</name>
<sequence length="86" mass="9252">MRLLSISLAAATALLALSACSGSDSGTGDVGEDAQRTALENTWDKFSEDDRRGLCDQFSADPVGAVAIFEDNFDYDVVKQWLDSKC</sequence>
<dbReference type="KEGG" id="npi:G7071_01915"/>
<reference evidence="2 3" key="1">
    <citation type="submission" date="2020-03" db="EMBL/GenBank/DDBJ databases">
        <title>Nocardioides sp. nov., isolated from fish.</title>
        <authorList>
            <person name="Hyun D.-W."/>
            <person name="Bae J.-W."/>
        </authorList>
    </citation>
    <scope>NUCLEOTIDE SEQUENCE [LARGE SCALE GENOMIC DNA]</scope>
    <source>
        <strain evidence="2 3">HDW12A</strain>
    </source>
</reference>
<dbReference type="PROSITE" id="PS51257">
    <property type="entry name" value="PROKAR_LIPOPROTEIN"/>
    <property type="match status" value="1"/>
</dbReference>
<dbReference type="RefSeq" id="WP_166314177.1">
    <property type="nucleotide sequence ID" value="NZ_CP049866.1"/>
</dbReference>
<gene>
    <name evidence="2" type="ORF">G7071_01915</name>
</gene>
<proteinExistence type="predicted"/>
<dbReference type="EMBL" id="CP049866">
    <property type="protein sequence ID" value="QIK74378.1"/>
    <property type="molecule type" value="Genomic_DNA"/>
</dbReference>
<evidence type="ECO:0000313" key="3">
    <source>
        <dbReference type="Proteomes" id="UP000502035"/>
    </source>
</evidence>
<accession>A0A6G7YCL7</accession>
<feature type="chain" id="PRO_5038831034" evidence="1">
    <location>
        <begin position="22"/>
        <end position="86"/>
    </location>
</feature>
<dbReference type="Proteomes" id="UP000502035">
    <property type="component" value="Chromosome"/>
</dbReference>
<evidence type="ECO:0000256" key="1">
    <source>
        <dbReference type="SAM" id="SignalP"/>
    </source>
</evidence>